<reference evidence="2" key="1">
    <citation type="submission" date="2021-03" db="EMBL/GenBank/DDBJ databases">
        <title>Streptomyces poriferae sp. nov., a novel marine sponge-derived Actinobacteria species with anti-MRSA activity.</title>
        <authorList>
            <person name="Sandoval-Powers M."/>
            <person name="Kralova S."/>
            <person name="Nguyen G.-S."/>
            <person name="Fawwal D."/>
            <person name="Degnes K."/>
            <person name="Klinkenberg G."/>
            <person name="Sletta H."/>
            <person name="Wentzel A."/>
            <person name="Liles M.R."/>
        </authorList>
    </citation>
    <scope>NUCLEOTIDE SEQUENCE</scope>
    <source>
        <strain evidence="2">DSM 41794</strain>
    </source>
</reference>
<name>A0A939FDG3_9ACTN</name>
<gene>
    <name evidence="2" type="ORF">J0695_30090</name>
</gene>
<dbReference type="EMBL" id="JAFLRJ010000343">
    <property type="protein sequence ID" value="MBO0515993.1"/>
    <property type="molecule type" value="Genomic_DNA"/>
</dbReference>
<feature type="domain" description="DUF397" evidence="1">
    <location>
        <begin position="6"/>
        <end position="54"/>
    </location>
</feature>
<dbReference type="Pfam" id="PF04149">
    <property type="entry name" value="DUF397"/>
    <property type="match status" value="1"/>
</dbReference>
<dbReference type="RefSeq" id="WP_206967331.1">
    <property type="nucleotide sequence ID" value="NZ_BAAAJJ010000003.1"/>
</dbReference>
<sequence length="61" mass="6691">MKAEPNWHTSSYTSTETCVEVADNDPKSIMIRDSKIRGGRHVSVSPAAWAAFVTFSVGAHR</sequence>
<evidence type="ECO:0000259" key="1">
    <source>
        <dbReference type="Pfam" id="PF04149"/>
    </source>
</evidence>
<proteinExistence type="predicted"/>
<dbReference type="Proteomes" id="UP000664167">
    <property type="component" value="Unassembled WGS sequence"/>
</dbReference>
<comment type="caution">
    <text evidence="2">The sequence shown here is derived from an EMBL/GenBank/DDBJ whole genome shotgun (WGS) entry which is preliminary data.</text>
</comment>
<evidence type="ECO:0000313" key="3">
    <source>
        <dbReference type="Proteomes" id="UP000664167"/>
    </source>
</evidence>
<protein>
    <submittedName>
        <fullName evidence="2">DUF397 domain-containing protein</fullName>
    </submittedName>
</protein>
<dbReference type="InterPro" id="IPR007278">
    <property type="entry name" value="DUF397"/>
</dbReference>
<evidence type="ECO:0000313" key="2">
    <source>
        <dbReference type="EMBL" id="MBO0515993.1"/>
    </source>
</evidence>
<dbReference type="AlphaFoldDB" id="A0A939FDG3"/>
<keyword evidence="3" id="KW-1185">Reference proteome</keyword>
<accession>A0A939FDG3</accession>
<organism evidence="2 3">
    <name type="scientific">Streptomyces beijiangensis</name>
    <dbReference type="NCBI Taxonomy" id="163361"/>
    <lineage>
        <taxon>Bacteria</taxon>
        <taxon>Bacillati</taxon>
        <taxon>Actinomycetota</taxon>
        <taxon>Actinomycetes</taxon>
        <taxon>Kitasatosporales</taxon>
        <taxon>Streptomycetaceae</taxon>
        <taxon>Streptomyces</taxon>
    </lineage>
</organism>